<keyword evidence="2" id="KW-1185">Reference proteome</keyword>
<organism evidence="1 2">
    <name type="scientific">Coniosporium uncinatum</name>
    <dbReference type="NCBI Taxonomy" id="93489"/>
    <lineage>
        <taxon>Eukaryota</taxon>
        <taxon>Fungi</taxon>
        <taxon>Dikarya</taxon>
        <taxon>Ascomycota</taxon>
        <taxon>Pezizomycotina</taxon>
        <taxon>Dothideomycetes</taxon>
        <taxon>Dothideomycetes incertae sedis</taxon>
        <taxon>Coniosporium</taxon>
    </lineage>
</organism>
<sequence>MNCSYDSTAYVTSFSTLLYEWPDAAIHLETSAELKNIDLSHSKPCPGPDCRARTESSVEEPGELRGQPFSAHIESNVVVDPIQVTSSSHNEQSIANTILLSRPTTASQGDTEGSDGNADGVVGGVVVVGQDNGQAAPAPAPAATGSSSPRPEQTAAPGTKVGGAVAGLFGSSSYAGKDQQQSPGNENSDVQNNVPIPEQAHLGPNSVQHTAQSEAPAVTSRPLSSSSPSSDKVAGAVIVGGQALTFIRTTITRVVSGTTRTIAAVVAAGQTAAPGETILINGVTVEVSALPNAGPLRENVALAQNADTPEHNVVDDDVSPKTSSSSTPSNTLYGPIASIANFAALAVALPSSTLTLPPTSTALTANRGQAIILNSEAFIPLWNNPDAFVVNGQQLRQGGNIVLSDKNGDGKPETAYLTTNTLSETVLVLGTQTVVIVKETGMETGSGTTTVGGVGDYIASGFGGRIVPSPSPAGESSETLVSPDEGSVGVEQSNGAVENGMLWHRLWSRSVSLCVLLSLALW</sequence>
<accession>A0ACC3D9P1</accession>
<name>A0ACC3D9P1_9PEZI</name>
<gene>
    <name evidence="1" type="ORF">LTS18_010348</name>
</gene>
<protein>
    <submittedName>
        <fullName evidence="1">Uncharacterized protein</fullName>
    </submittedName>
</protein>
<evidence type="ECO:0000313" key="2">
    <source>
        <dbReference type="Proteomes" id="UP001186974"/>
    </source>
</evidence>
<dbReference type="Proteomes" id="UP001186974">
    <property type="component" value="Unassembled WGS sequence"/>
</dbReference>
<comment type="caution">
    <text evidence="1">The sequence shown here is derived from an EMBL/GenBank/DDBJ whole genome shotgun (WGS) entry which is preliminary data.</text>
</comment>
<dbReference type="EMBL" id="JAWDJW010006622">
    <property type="protein sequence ID" value="KAK3064073.1"/>
    <property type="molecule type" value="Genomic_DNA"/>
</dbReference>
<reference evidence="1" key="1">
    <citation type="submission" date="2024-09" db="EMBL/GenBank/DDBJ databases">
        <title>Black Yeasts Isolated from many extreme environments.</title>
        <authorList>
            <person name="Coleine C."/>
            <person name="Stajich J.E."/>
            <person name="Selbmann L."/>
        </authorList>
    </citation>
    <scope>NUCLEOTIDE SEQUENCE</scope>
    <source>
        <strain evidence="1">CCFEE 5737</strain>
    </source>
</reference>
<evidence type="ECO:0000313" key="1">
    <source>
        <dbReference type="EMBL" id="KAK3064073.1"/>
    </source>
</evidence>
<proteinExistence type="predicted"/>